<dbReference type="PATRIC" id="fig|1432052.3.peg.2578"/>
<dbReference type="PANTHER" id="PTHR42899:SF1">
    <property type="entry name" value="SPERMATOGENESIS-ASSOCIATED PROTEIN 20"/>
    <property type="match status" value="1"/>
</dbReference>
<name>A0A1E3AEF2_9FIRM</name>
<proteinExistence type="predicted"/>
<dbReference type="InterPro" id="IPR036249">
    <property type="entry name" value="Thioredoxin-like_sf"/>
</dbReference>
<comment type="caution">
    <text evidence="2">The sequence shown here is derived from an EMBL/GenBank/DDBJ whole genome shotgun (WGS) entry which is preliminary data.</text>
</comment>
<dbReference type="EMBL" id="MCGI01000002">
    <property type="protein sequence ID" value="ODM11720.1"/>
    <property type="molecule type" value="Genomic_DNA"/>
</dbReference>
<gene>
    <name evidence="3" type="ORF">BEH84_02335</name>
    <name evidence="2" type="ORF">BEI61_02973</name>
</gene>
<reference evidence="4 5" key="1">
    <citation type="submission" date="2016-07" db="EMBL/GenBank/DDBJ databases">
        <title>Characterization of isolates of Eisenbergiella tayi derived from blood cultures, using whole genome sequencing.</title>
        <authorList>
            <person name="Burdz T."/>
            <person name="Wiebe D."/>
            <person name="Huynh C."/>
            <person name="Bernard K."/>
        </authorList>
    </citation>
    <scope>NUCLEOTIDE SEQUENCE [LARGE SCALE GENOMIC DNA]</scope>
    <source>
        <strain evidence="2 4">NML 110608</strain>
        <strain evidence="3 5">NML 120489</strain>
    </source>
</reference>
<dbReference type="OrthoDB" id="9762614at2"/>
<organism evidence="2 4">
    <name type="scientific">Eisenbergiella tayi</name>
    <dbReference type="NCBI Taxonomy" id="1432052"/>
    <lineage>
        <taxon>Bacteria</taxon>
        <taxon>Bacillati</taxon>
        <taxon>Bacillota</taxon>
        <taxon>Clostridia</taxon>
        <taxon>Lachnospirales</taxon>
        <taxon>Lachnospiraceae</taxon>
        <taxon>Eisenbergiella</taxon>
    </lineage>
</organism>
<sequence>MNTAENVPNRLINEKSPYLLQHAYNPVDWFPWCEEAFAKAKAEDKPIFLSIGYS</sequence>
<dbReference type="Pfam" id="PF03190">
    <property type="entry name" value="Thioredox_DsbH"/>
    <property type="match status" value="1"/>
</dbReference>
<dbReference type="SUPFAM" id="SSF52833">
    <property type="entry name" value="Thioredoxin-like"/>
    <property type="match status" value="1"/>
</dbReference>
<protein>
    <recommendedName>
        <fullName evidence="1">Spermatogenesis-associated protein 20-like TRX domain-containing protein</fullName>
    </recommendedName>
</protein>
<dbReference type="Gene3D" id="3.40.30.10">
    <property type="entry name" value="Glutaredoxin"/>
    <property type="match status" value="1"/>
</dbReference>
<evidence type="ECO:0000313" key="4">
    <source>
        <dbReference type="Proteomes" id="UP000094067"/>
    </source>
</evidence>
<feature type="domain" description="Spermatogenesis-associated protein 20-like TRX" evidence="1">
    <location>
        <begin position="8"/>
        <end position="54"/>
    </location>
</feature>
<dbReference type="Proteomes" id="UP000094067">
    <property type="component" value="Unassembled WGS sequence"/>
</dbReference>
<evidence type="ECO:0000313" key="2">
    <source>
        <dbReference type="EMBL" id="ODM07083.1"/>
    </source>
</evidence>
<dbReference type="EMBL" id="MCGH01000002">
    <property type="protein sequence ID" value="ODM07083.1"/>
    <property type="molecule type" value="Genomic_DNA"/>
</dbReference>
<evidence type="ECO:0000313" key="3">
    <source>
        <dbReference type="EMBL" id="ODM11720.1"/>
    </source>
</evidence>
<dbReference type="GeneID" id="93305397"/>
<evidence type="ECO:0000259" key="1">
    <source>
        <dbReference type="Pfam" id="PF03190"/>
    </source>
</evidence>
<dbReference type="InterPro" id="IPR004879">
    <property type="entry name" value="Ssp411-like_TRX"/>
</dbReference>
<evidence type="ECO:0000313" key="5">
    <source>
        <dbReference type="Proteomes" id="UP000095003"/>
    </source>
</evidence>
<accession>A0A1E3AEF2</accession>
<dbReference type="PANTHER" id="PTHR42899">
    <property type="entry name" value="SPERMATOGENESIS-ASSOCIATED PROTEIN 20"/>
    <property type="match status" value="1"/>
</dbReference>
<dbReference type="InterPro" id="IPR024705">
    <property type="entry name" value="Ssp411"/>
</dbReference>
<dbReference type="Proteomes" id="UP000095003">
    <property type="component" value="Unassembled WGS sequence"/>
</dbReference>
<dbReference type="AlphaFoldDB" id="A0A1E3AEF2"/>
<dbReference type="RefSeq" id="WP_009253627.1">
    <property type="nucleotide sequence ID" value="NZ_BAABXS010000001.1"/>
</dbReference>